<dbReference type="OrthoDB" id="10042427at2759"/>
<organism evidence="1 2">
    <name type="scientific">Trichonephila clavata</name>
    <name type="common">Joro spider</name>
    <name type="synonym">Nephila clavata</name>
    <dbReference type="NCBI Taxonomy" id="2740835"/>
    <lineage>
        <taxon>Eukaryota</taxon>
        <taxon>Metazoa</taxon>
        <taxon>Ecdysozoa</taxon>
        <taxon>Arthropoda</taxon>
        <taxon>Chelicerata</taxon>
        <taxon>Arachnida</taxon>
        <taxon>Araneae</taxon>
        <taxon>Araneomorphae</taxon>
        <taxon>Entelegynae</taxon>
        <taxon>Araneoidea</taxon>
        <taxon>Nephilidae</taxon>
        <taxon>Trichonephila</taxon>
    </lineage>
</organism>
<protein>
    <submittedName>
        <fullName evidence="1">Uncharacterized protein</fullName>
    </submittedName>
</protein>
<dbReference type="Proteomes" id="UP000887116">
    <property type="component" value="Unassembled WGS sequence"/>
</dbReference>
<gene>
    <name evidence="1" type="ORF">TNCT_644851</name>
</gene>
<reference evidence="1" key="1">
    <citation type="submission" date="2020-07" db="EMBL/GenBank/DDBJ databases">
        <title>Multicomponent nature underlies the extraordinary mechanical properties of spider dragline silk.</title>
        <authorList>
            <person name="Kono N."/>
            <person name="Nakamura H."/>
            <person name="Mori M."/>
            <person name="Yoshida Y."/>
            <person name="Ohtoshi R."/>
            <person name="Malay A.D."/>
            <person name="Moran D.A.P."/>
            <person name="Tomita M."/>
            <person name="Numata K."/>
            <person name="Arakawa K."/>
        </authorList>
    </citation>
    <scope>NUCLEOTIDE SEQUENCE</scope>
</reference>
<name>A0A8X6EZK7_TRICU</name>
<dbReference type="EMBL" id="BMAO01030120">
    <property type="protein sequence ID" value="GFQ65847.1"/>
    <property type="molecule type" value="Genomic_DNA"/>
</dbReference>
<evidence type="ECO:0000313" key="2">
    <source>
        <dbReference type="Proteomes" id="UP000887116"/>
    </source>
</evidence>
<dbReference type="AlphaFoldDB" id="A0A8X6EZK7"/>
<keyword evidence="2" id="KW-1185">Reference proteome</keyword>
<comment type="caution">
    <text evidence="1">The sequence shown here is derived from an EMBL/GenBank/DDBJ whole genome shotgun (WGS) entry which is preliminary data.</text>
</comment>
<sequence length="119" mass="14158">MEIGCSHGLAYSITHDRLNFRKVCARWVTRQLTETKNRMGIYFHLFGPQKQHREGKFADDDVQHKSPTAHDTATFRILCTWNWALIKRWDKCINVAGDHVEKLNCFQVTIMLNYFFYYL</sequence>
<evidence type="ECO:0000313" key="1">
    <source>
        <dbReference type="EMBL" id="GFQ65847.1"/>
    </source>
</evidence>
<proteinExistence type="predicted"/>
<accession>A0A8X6EZK7</accession>